<dbReference type="Proteomes" id="UP001497516">
    <property type="component" value="Chromosome 4"/>
</dbReference>
<feature type="compositionally biased region" description="Basic and acidic residues" evidence="1">
    <location>
        <begin position="23"/>
        <end position="35"/>
    </location>
</feature>
<gene>
    <name evidence="2" type="ORF">LTRI10_LOCUS25129</name>
</gene>
<feature type="region of interest" description="Disordered" evidence="1">
    <location>
        <begin position="1"/>
        <end position="45"/>
    </location>
</feature>
<reference evidence="2 3" key="1">
    <citation type="submission" date="2024-04" db="EMBL/GenBank/DDBJ databases">
        <authorList>
            <person name="Fracassetti M."/>
        </authorList>
    </citation>
    <scope>NUCLEOTIDE SEQUENCE [LARGE SCALE GENOMIC DNA]</scope>
</reference>
<organism evidence="2 3">
    <name type="scientific">Linum trigynum</name>
    <dbReference type="NCBI Taxonomy" id="586398"/>
    <lineage>
        <taxon>Eukaryota</taxon>
        <taxon>Viridiplantae</taxon>
        <taxon>Streptophyta</taxon>
        <taxon>Embryophyta</taxon>
        <taxon>Tracheophyta</taxon>
        <taxon>Spermatophyta</taxon>
        <taxon>Magnoliopsida</taxon>
        <taxon>eudicotyledons</taxon>
        <taxon>Gunneridae</taxon>
        <taxon>Pentapetalae</taxon>
        <taxon>rosids</taxon>
        <taxon>fabids</taxon>
        <taxon>Malpighiales</taxon>
        <taxon>Linaceae</taxon>
        <taxon>Linum</taxon>
    </lineage>
</organism>
<protein>
    <submittedName>
        <fullName evidence="2">Uncharacterized protein</fullName>
    </submittedName>
</protein>
<accession>A0AAV2EE59</accession>
<keyword evidence="3" id="KW-1185">Reference proteome</keyword>
<dbReference type="EMBL" id="OZ034817">
    <property type="protein sequence ID" value="CAL1383888.1"/>
    <property type="molecule type" value="Genomic_DNA"/>
</dbReference>
<evidence type="ECO:0000256" key="1">
    <source>
        <dbReference type="SAM" id="MobiDB-lite"/>
    </source>
</evidence>
<dbReference type="AlphaFoldDB" id="A0AAV2EE59"/>
<evidence type="ECO:0000313" key="2">
    <source>
        <dbReference type="EMBL" id="CAL1383888.1"/>
    </source>
</evidence>
<name>A0AAV2EE59_9ROSI</name>
<evidence type="ECO:0000313" key="3">
    <source>
        <dbReference type="Proteomes" id="UP001497516"/>
    </source>
</evidence>
<sequence>MLSCREGARRSGCRKAGASVRKKTNERDDLRDHQSRSPVLTSKDDVSLKRCRRDEWRVGEKRRRSGSL</sequence>
<proteinExistence type="predicted"/>